<name>A0ABS8SFR8_DATST</name>
<accession>A0ABS8SFR8</accession>
<organism evidence="2 3">
    <name type="scientific">Datura stramonium</name>
    <name type="common">Jimsonweed</name>
    <name type="synonym">Common thornapple</name>
    <dbReference type="NCBI Taxonomy" id="4076"/>
    <lineage>
        <taxon>Eukaryota</taxon>
        <taxon>Viridiplantae</taxon>
        <taxon>Streptophyta</taxon>
        <taxon>Embryophyta</taxon>
        <taxon>Tracheophyta</taxon>
        <taxon>Spermatophyta</taxon>
        <taxon>Magnoliopsida</taxon>
        <taxon>eudicotyledons</taxon>
        <taxon>Gunneridae</taxon>
        <taxon>Pentapetalae</taxon>
        <taxon>asterids</taxon>
        <taxon>lamiids</taxon>
        <taxon>Solanales</taxon>
        <taxon>Solanaceae</taxon>
        <taxon>Solanoideae</taxon>
        <taxon>Datureae</taxon>
        <taxon>Datura</taxon>
    </lineage>
</organism>
<sequence length="104" mass="11357">NKCFRPGAGVKEDVASHHMSDGAFDGRQSEDGLSLLSSRPGPFSLRVMEMATDRQTSDSPSWPSSPQQRFSGLLLKGRRWNRPSSGRWTVTLVATKPKISGPSV</sequence>
<reference evidence="2 3" key="1">
    <citation type="journal article" date="2021" name="BMC Genomics">
        <title>Datura genome reveals duplications of psychoactive alkaloid biosynthetic genes and high mutation rate following tissue culture.</title>
        <authorList>
            <person name="Rajewski A."/>
            <person name="Carter-House D."/>
            <person name="Stajich J."/>
            <person name="Litt A."/>
        </authorList>
    </citation>
    <scope>NUCLEOTIDE SEQUENCE [LARGE SCALE GENOMIC DNA]</scope>
    <source>
        <strain evidence="2">AR-01</strain>
    </source>
</reference>
<proteinExistence type="predicted"/>
<dbReference type="Proteomes" id="UP000823775">
    <property type="component" value="Unassembled WGS sequence"/>
</dbReference>
<gene>
    <name evidence="2" type="ORF">HAX54_035515</name>
</gene>
<comment type="caution">
    <text evidence="2">The sequence shown here is derived from an EMBL/GenBank/DDBJ whole genome shotgun (WGS) entry which is preliminary data.</text>
</comment>
<feature type="compositionally biased region" description="Basic and acidic residues" evidence="1">
    <location>
        <begin position="10"/>
        <end position="20"/>
    </location>
</feature>
<feature type="region of interest" description="Disordered" evidence="1">
    <location>
        <begin position="1"/>
        <end position="31"/>
    </location>
</feature>
<evidence type="ECO:0000313" key="3">
    <source>
        <dbReference type="Proteomes" id="UP000823775"/>
    </source>
</evidence>
<feature type="non-terminal residue" evidence="2">
    <location>
        <position position="1"/>
    </location>
</feature>
<evidence type="ECO:0000313" key="2">
    <source>
        <dbReference type="EMBL" id="MCD7457607.1"/>
    </source>
</evidence>
<dbReference type="EMBL" id="JACEIK010000464">
    <property type="protein sequence ID" value="MCD7457607.1"/>
    <property type="molecule type" value="Genomic_DNA"/>
</dbReference>
<keyword evidence="3" id="KW-1185">Reference proteome</keyword>
<evidence type="ECO:0000256" key="1">
    <source>
        <dbReference type="SAM" id="MobiDB-lite"/>
    </source>
</evidence>
<protein>
    <submittedName>
        <fullName evidence="2">Uncharacterized protein</fullName>
    </submittedName>
</protein>